<keyword evidence="3" id="KW-1185">Reference proteome</keyword>
<name>A0ABR1JXS2_9AGAR</name>
<accession>A0ABR1JXS2</accession>
<evidence type="ECO:0008006" key="4">
    <source>
        <dbReference type="Google" id="ProtNLM"/>
    </source>
</evidence>
<feature type="compositionally biased region" description="Polar residues" evidence="1">
    <location>
        <begin position="160"/>
        <end position="196"/>
    </location>
</feature>
<proteinExistence type="predicted"/>
<protein>
    <recommendedName>
        <fullName evidence="4">C2H2-type domain-containing protein</fullName>
    </recommendedName>
</protein>
<gene>
    <name evidence="2" type="ORF">VKT23_003469</name>
</gene>
<comment type="caution">
    <text evidence="2">The sequence shown here is derived from an EMBL/GenBank/DDBJ whole genome shotgun (WGS) entry which is preliminary data.</text>
</comment>
<feature type="region of interest" description="Disordered" evidence="1">
    <location>
        <begin position="131"/>
        <end position="218"/>
    </location>
</feature>
<evidence type="ECO:0000313" key="3">
    <source>
        <dbReference type="Proteomes" id="UP001498398"/>
    </source>
</evidence>
<dbReference type="Proteomes" id="UP001498398">
    <property type="component" value="Unassembled WGS sequence"/>
</dbReference>
<organism evidence="2 3">
    <name type="scientific">Marasmiellus scandens</name>
    <dbReference type="NCBI Taxonomy" id="2682957"/>
    <lineage>
        <taxon>Eukaryota</taxon>
        <taxon>Fungi</taxon>
        <taxon>Dikarya</taxon>
        <taxon>Basidiomycota</taxon>
        <taxon>Agaricomycotina</taxon>
        <taxon>Agaricomycetes</taxon>
        <taxon>Agaricomycetidae</taxon>
        <taxon>Agaricales</taxon>
        <taxon>Marasmiineae</taxon>
        <taxon>Omphalotaceae</taxon>
        <taxon>Marasmiellus</taxon>
    </lineage>
</organism>
<reference evidence="2 3" key="1">
    <citation type="submission" date="2024-01" db="EMBL/GenBank/DDBJ databases">
        <title>A draft genome for the cacao thread blight pathogen Marasmiellus scandens.</title>
        <authorList>
            <person name="Baruah I.K."/>
            <person name="Leung J."/>
            <person name="Bukari Y."/>
            <person name="Amoako-Attah I."/>
            <person name="Meinhardt L.W."/>
            <person name="Bailey B.A."/>
            <person name="Cohen S.P."/>
        </authorList>
    </citation>
    <scope>NUCLEOTIDE SEQUENCE [LARGE SCALE GENOMIC DNA]</scope>
    <source>
        <strain evidence="2 3">GH-19</strain>
    </source>
</reference>
<evidence type="ECO:0000256" key="1">
    <source>
        <dbReference type="SAM" id="MobiDB-lite"/>
    </source>
</evidence>
<sequence length="246" mass="26897">MSSKYHNDDDPVNSPYFDEHQVKQAEADAFEHETLTCANSHNVPVQIQANQNLYDGRFLEARATGLQVQIPEPPTWTPWTTSPHSLLPNDELWSTFASPVSTMAPFPNSHSVPHQTQANHWNTHGYIPEALDSKGTGSGHSHNPLYVRIPESNHAPPQTPSTGASATSPYSATSLPWNWPTPGTSVSDFSSPTSPNGGMPLNPRIGTDATHSSSFKRRNRPPKFYCNVLGCGQDFTAAHNLRSTSS</sequence>
<dbReference type="EMBL" id="JBANRG010000003">
    <property type="protein sequence ID" value="KAK7468970.1"/>
    <property type="molecule type" value="Genomic_DNA"/>
</dbReference>
<evidence type="ECO:0000313" key="2">
    <source>
        <dbReference type="EMBL" id="KAK7468970.1"/>
    </source>
</evidence>